<name>A0ACB8E730_9SAUR</name>
<sequence length="168" mass="18118">MYKMVREDAKMFHLFAGEMRQARQAGRAAMDGGQPTRMRSHREAGLTSIRFSTSRAVPGTKVWRTKSLERETAIRSQSPPSLGGEACSRAPPPLEPFSGSGPSKPAAAPSRGPPPPSPPARIPRPRRLHRARFPGRGGGGGPPARLGAPRRLLFRGDPVEGDTGRRLV</sequence>
<organism evidence="1 2">
    <name type="scientific">Sphaerodactylus townsendi</name>
    <dbReference type="NCBI Taxonomy" id="933632"/>
    <lineage>
        <taxon>Eukaryota</taxon>
        <taxon>Metazoa</taxon>
        <taxon>Chordata</taxon>
        <taxon>Craniata</taxon>
        <taxon>Vertebrata</taxon>
        <taxon>Euteleostomi</taxon>
        <taxon>Lepidosauria</taxon>
        <taxon>Squamata</taxon>
        <taxon>Bifurcata</taxon>
        <taxon>Gekkota</taxon>
        <taxon>Sphaerodactylidae</taxon>
        <taxon>Sphaerodactylus</taxon>
    </lineage>
</organism>
<evidence type="ECO:0000313" key="2">
    <source>
        <dbReference type="Proteomes" id="UP000827872"/>
    </source>
</evidence>
<dbReference type="Proteomes" id="UP000827872">
    <property type="component" value="Linkage Group LG10"/>
</dbReference>
<reference evidence="1" key="1">
    <citation type="submission" date="2021-08" db="EMBL/GenBank/DDBJ databases">
        <title>The first chromosome-level gecko genome reveals the dynamic sex chromosomes of Neotropical dwarf geckos (Sphaerodactylidae: Sphaerodactylus).</title>
        <authorList>
            <person name="Pinto B.J."/>
            <person name="Keating S.E."/>
            <person name="Gamble T."/>
        </authorList>
    </citation>
    <scope>NUCLEOTIDE SEQUENCE</scope>
    <source>
        <strain evidence="1">TG3544</strain>
    </source>
</reference>
<proteinExistence type="predicted"/>
<keyword evidence="2" id="KW-1185">Reference proteome</keyword>
<protein>
    <submittedName>
        <fullName evidence="1">Uncharacterized protein</fullName>
    </submittedName>
</protein>
<gene>
    <name evidence="1" type="ORF">K3G42_008358</name>
</gene>
<dbReference type="EMBL" id="CM037623">
    <property type="protein sequence ID" value="KAH7988127.1"/>
    <property type="molecule type" value="Genomic_DNA"/>
</dbReference>
<evidence type="ECO:0000313" key="1">
    <source>
        <dbReference type="EMBL" id="KAH7988127.1"/>
    </source>
</evidence>
<accession>A0ACB8E730</accession>
<comment type="caution">
    <text evidence="1">The sequence shown here is derived from an EMBL/GenBank/DDBJ whole genome shotgun (WGS) entry which is preliminary data.</text>
</comment>